<dbReference type="Proteomes" id="UP000537326">
    <property type="component" value="Unassembled WGS sequence"/>
</dbReference>
<feature type="transmembrane region" description="Helical" evidence="1">
    <location>
        <begin position="21"/>
        <end position="41"/>
    </location>
</feature>
<reference evidence="2 3" key="1">
    <citation type="submission" date="2020-07" db="EMBL/GenBank/DDBJ databases">
        <title>Sequencing the genomes of 1000 actinobacteria strains.</title>
        <authorList>
            <person name="Klenk H.-P."/>
        </authorList>
    </citation>
    <scope>NUCLEOTIDE SEQUENCE [LARGE SCALE GENOMIC DNA]</scope>
    <source>
        <strain evidence="2 3">DSM 18248</strain>
    </source>
</reference>
<name>A0A7Y9YDN5_9ACTN</name>
<feature type="transmembrane region" description="Helical" evidence="1">
    <location>
        <begin position="426"/>
        <end position="447"/>
    </location>
</feature>
<feature type="transmembrane region" description="Helical" evidence="1">
    <location>
        <begin position="498"/>
        <end position="522"/>
    </location>
</feature>
<evidence type="ECO:0000256" key="1">
    <source>
        <dbReference type="SAM" id="Phobius"/>
    </source>
</evidence>
<gene>
    <name evidence="2" type="ORF">BKA05_001788</name>
</gene>
<feature type="transmembrane region" description="Helical" evidence="1">
    <location>
        <begin position="339"/>
        <end position="358"/>
    </location>
</feature>
<keyword evidence="1" id="KW-0812">Transmembrane</keyword>
<protein>
    <submittedName>
        <fullName evidence="2">ABC-2 type transport system permease protein</fullName>
    </submittedName>
</protein>
<keyword evidence="1" id="KW-1133">Transmembrane helix</keyword>
<keyword evidence="3" id="KW-1185">Reference proteome</keyword>
<evidence type="ECO:0000313" key="2">
    <source>
        <dbReference type="EMBL" id="NYI10273.1"/>
    </source>
</evidence>
<comment type="caution">
    <text evidence="2">The sequence shown here is derived from an EMBL/GenBank/DDBJ whole genome shotgun (WGS) entry which is preliminary data.</text>
</comment>
<feature type="transmembrane region" description="Helical" evidence="1">
    <location>
        <begin position="122"/>
        <end position="155"/>
    </location>
</feature>
<feature type="transmembrane region" description="Helical" evidence="1">
    <location>
        <begin position="236"/>
        <end position="257"/>
    </location>
</feature>
<dbReference type="AlphaFoldDB" id="A0A7Y9YDN5"/>
<proteinExistence type="predicted"/>
<dbReference type="EMBL" id="JACBZI010000001">
    <property type="protein sequence ID" value="NYI10273.1"/>
    <property type="molecule type" value="Genomic_DNA"/>
</dbReference>
<feature type="transmembrane region" description="Helical" evidence="1">
    <location>
        <begin position="295"/>
        <end position="312"/>
    </location>
</feature>
<evidence type="ECO:0000313" key="3">
    <source>
        <dbReference type="Proteomes" id="UP000537326"/>
    </source>
</evidence>
<feature type="transmembrane region" description="Helical" evidence="1">
    <location>
        <begin position="194"/>
        <end position="216"/>
    </location>
</feature>
<sequence length="527" mass="54165">MPETTAGTGTLLRAALRRDRWLIVWWSLGISALYWSQAVGIDGLYADQDELDVAAASMGGNTAMIAMAGPARALDTVGGQVAWQSSAFGAIAAGLMSMAIVMRHTRTEEETGRDELVRAAAVGRLAPVLAALLAALVANLAVGSATAVSLVVYPLSAPDSIALGLGLTLVGLCFTGTALVAAQVSASARTCYGLAGLVIGASYALRAVGDVSAPVLTWLSPIGWYQGMHAFSGLRWWPALLLLGATGLSLQLAASLLQRRDIGAGLRAARPGPDRAGAVLSSPLGLVWRLQRPTVLGWTGGLGLTGLAYGTIGDDVEDLLGDSETTVELMTQGVADPVAGFYATALLMLALITSGFAISSALRPRAEEEAGHAELLLSTAVSRRRWLASYVAVTVGGVLLVLAAGGLGTGTGYALVTGEAGAVLDYVGPALAYAPAVLVLSACARLVHGVLPRLGVLAWLPLVGAVAVMLLGPVLRMPEWVQASSPFHHLPAIPAEDVSIGVSLALLAVATLVSFMGQLAFWRRDIG</sequence>
<organism evidence="2 3">
    <name type="scientific">Nocardioides marinus</name>
    <dbReference type="NCBI Taxonomy" id="374514"/>
    <lineage>
        <taxon>Bacteria</taxon>
        <taxon>Bacillati</taxon>
        <taxon>Actinomycetota</taxon>
        <taxon>Actinomycetes</taxon>
        <taxon>Propionibacteriales</taxon>
        <taxon>Nocardioidaceae</taxon>
        <taxon>Nocardioides</taxon>
    </lineage>
</organism>
<feature type="transmembrane region" description="Helical" evidence="1">
    <location>
        <begin position="454"/>
        <end position="478"/>
    </location>
</feature>
<dbReference type="RefSeq" id="WP_179531138.1">
    <property type="nucleotide sequence ID" value="NZ_BAAAPP010000003.1"/>
</dbReference>
<accession>A0A7Y9YDN5</accession>
<feature type="transmembrane region" description="Helical" evidence="1">
    <location>
        <begin position="387"/>
        <end position="406"/>
    </location>
</feature>
<feature type="transmembrane region" description="Helical" evidence="1">
    <location>
        <begin position="81"/>
        <end position="101"/>
    </location>
</feature>
<keyword evidence="1" id="KW-0472">Membrane</keyword>
<feature type="transmembrane region" description="Helical" evidence="1">
    <location>
        <begin position="161"/>
        <end position="182"/>
    </location>
</feature>